<evidence type="ECO:0000313" key="1">
    <source>
        <dbReference type="EMBL" id="TYS83072.1"/>
    </source>
</evidence>
<dbReference type="Pfam" id="PF00756">
    <property type="entry name" value="Esterase"/>
    <property type="match status" value="1"/>
</dbReference>
<proteinExistence type="predicted"/>
<dbReference type="InterPro" id="IPR029058">
    <property type="entry name" value="AB_hydrolase_fold"/>
</dbReference>
<gene>
    <name evidence="1" type="ORF">FZC85_18395</name>
</gene>
<dbReference type="RefSeq" id="WP_148970484.1">
    <property type="nucleotide sequence ID" value="NZ_JBNIKW010000006.1"/>
</dbReference>
<dbReference type="PANTHER" id="PTHR48098:SF3">
    <property type="entry name" value="IRON(III) ENTEROBACTIN ESTERASE"/>
    <property type="match status" value="1"/>
</dbReference>
<dbReference type="OrthoDB" id="9803578at2"/>
<dbReference type="InterPro" id="IPR050583">
    <property type="entry name" value="Mycobacterial_A85_antigen"/>
</dbReference>
<reference evidence="1 2" key="1">
    <citation type="submission" date="2019-08" db="EMBL/GenBank/DDBJ databases">
        <title>Bacillus genomes from the desert of Cuatro Cienegas, Coahuila.</title>
        <authorList>
            <person name="Olmedo-Alvarez G."/>
        </authorList>
    </citation>
    <scope>NUCLEOTIDE SEQUENCE [LARGE SCALE GENOMIC DNA]</scope>
    <source>
        <strain evidence="1 2">CH87b_3T</strain>
    </source>
</reference>
<protein>
    <submittedName>
        <fullName evidence="1">Esterase family protein</fullName>
    </submittedName>
</protein>
<dbReference type="Proteomes" id="UP000324269">
    <property type="component" value="Unassembled WGS sequence"/>
</dbReference>
<organism evidence="1 2">
    <name type="scientific">Rossellomorea aquimaris</name>
    <dbReference type="NCBI Taxonomy" id="189382"/>
    <lineage>
        <taxon>Bacteria</taxon>
        <taxon>Bacillati</taxon>
        <taxon>Bacillota</taxon>
        <taxon>Bacilli</taxon>
        <taxon>Bacillales</taxon>
        <taxon>Bacillaceae</taxon>
        <taxon>Rossellomorea</taxon>
    </lineage>
</organism>
<dbReference type="PANTHER" id="PTHR48098">
    <property type="entry name" value="ENTEROCHELIN ESTERASE-RELATED"/>
    <property type="match status" value="1"/>
</dbReference>
<dbReference type="EMBL" id="VTEZ01000006">
    <property type="protein sequence ID" value="TYS83072.1"/>
    <property type="molecule type" value="Genomic_DNA"/>
</dbReference>
<dbReference type="InterPro" id="IPR000801">
    <property type="entry name" value="Esterase-like"/>
</dbReference>
<comment type="caution">
    <text evidence="1">The sequence shown here is derived from an EMBL/GenBank/DDBJ whole genome shotgun (WGS) entry which is preliminary data.</text>
</comment>
<dbReference type="AlphaFoldDB" id="A0A5D4TKV1"/>
<evidence type="ECO:0000313" key="2">
    <source>
        <dbReference type="Proteomes" id="UP000324269"/>
    </source>
</evidence>
<sequence length="250" mass="29692">MNSRLKECVMTSHYLRRDQLYYTYEYKRGQSNVVDLLFVQDGMDYIEIGHIQQALEAVLETTESIHLFMVLVPPPSSEERYHLYHPQGERLESYIRFFQDELLMTVRHRFENEDKEIRKVGLLGDSLGAAVSVSIATEFPESWSHLLFQSGAFTDSHVFKIQNLQKVDWQVYQVVGLQEEAVTYPLTGENLPILSYNRSLHKQLQSITDTITYYEEDEQHLWDFWRRDLPRAIRYFVETNIKEERDERNV</sequence>
<dbReference type="Gene3D" id="3.40.50.1820">
    <property type="entry name" value="alpha/beta hydrolase"/>
    <property type="match status" value="1"/>
</dbReference>
<dbReference type="SUPFAM" id="SSF53474">
    <property type="entry name" value="alpha/beta-Hydrolases"/>
    <property type="match status" value="1"/>
</dbReference>
<accession>A0A5D4TKV1</accession>
<name>A0A5D4TKV1_9BACI</name>